<reference evidence="2 3" key="1">
    <citation type="submission" date="2020-04" db="EMBL/GenBank/DDBJ databases">
        <title>Whole-genome sequencing of Vibrio spp. from China reveals different genetic environments of blaCTX-M-14 among diverse lineages.</title>
        <authorList>
            <person name="Zheng Z."/>
            <person name="Ye L."/>
            <person name="Chen S."/>
        </authorList>
    </citation>
    <scope>NUCLEOTIDE SEQUENCE [LARGE SCALE GENOMIC DNA]</scope>
    <source>
        <strain evidence="2 3">Vb0551</strain>
    </source>
</reference>
<dbReference type="EMBL" id="JABCLB010002767">
    <property type="protein sequence ID" value="NMU87754.1"/>
    <property type="molecule type" value="Genomic_DNA"/>
</dbReference>
<evidence type="ECO:0000313" key="3">
    <source>
        <dbReference type="Proteomes" id="UP000518904"/>
    </source>
</evidence>
<proteinExistence type="predicted"/>
<sequence length="244" mass="28141">PAHEFPTTKEAIEDFRTRWRTQFDARREPESIYMQVTKGTWPAGIEYWQPLFFDHTETLFEYLPEDSQVITYGDIESAVDTFLTDVEYRYDQKKVDPLRPLLTPEQLWLKKDELFSQLKQLPIAQLSLDKVVKRAGRQNLPVQSLAELGVQQQNKEPLSRLRQFSEQFSGKIVFSVESEGRREALTVLLQGIKVRPVVHGSLYQALDSGDRFSLVLGAAEHGFIHEELNFALICESDLLGDRVI</sequence>
<feature type="non-terminal residue" evidence="2">
    <location>
        <position position="244"/>
    </location>
</feature>
<comment type="caution">
    <text evidence="2">The sequence shown here is derived from an EMBL/GenBank/DDBJ whole genome shotgun (WGS) entry which is preliminary data.</text>
</comment>
<organism evidence="2 3">
    <name type="scientific">Vibrio parahaemolyticus</name>
    <dbReference type="NCBI Taxonomy" id="670"/>
    <lineage>
        <taxon>Bacteria</taxon>
        <taxon>Pseudomonadati</taxon>
        <taxon>Pseudomonadota</taxon>
        <taxon>Gammaproteobacteria</taxon>
        <taxon>Vibrionales</taxon>
        <taxon>Vibrionaceae</taxon>
        <taxon>Vibrio</taxon>
    </lineage>
</organism>
<evidence type="ECO:0000259" key="1">
    <source>
        <dbReference type="Pfam" id="PF21132"/>
    </source>
</evidence>
<gene>
    <name evidence="2" type="ORF">HKB16_33440</name>
</gene>
<name>A0A7Y0SQE9_VIBPH</name>
<dbReference type="AlphaFoldDB" id="A0A7Y0SQE9"/>
<accession>A0A7Y0SQE9</accession>
<protein>
    <submittedName>
        <fullName evidence="2">Transcription-repair coupling factor</fullName>
    </submittedName>
</protein>
<dbReference type="InterPro" id="IPR027417">
    <property type="entry name" value="P-loop_NTPase"/>
</dbReference>
<feature type="non-terminal residue" evidence="2">
    <location>
        <position position="1"/>
    </location>
</feature>
<dbReference type="Proteomes" id="UP000518904">
    <property type="component" value="Unassembled WGS sequence"/>
</dbReference>
<feature type="domain" description="Transcription-repair-coupling factor D3" evidence="1">
    <location>
        <begin position="164"/>
        <end position="238"/>
    </location>
</feature>
<dbReference type="InterPro" id="IPR048635">
    <property type="entry name" value="MFD_D3"/>
</dbReference>
<dbReference type="SUPFAM" id="SSF52540">
    <property type="entry name" value="P-loop containing nucleoside triphosphate hydrolases"/>
    <property type="match status" value="2"/>
</dbReference>
<evidence type="ECO:0000313" key="2">
    <source>
        <dbReference type="EMBL" id="NMU87754.1"/>
    </source>
</evidence>
<dbReference type="Pfam" id="PF21132">
    <property type="entry name" value="MFD_D3"/>
    <property type="match status" value="1"/>
</dbReference>
<dbReference type="Gene3D" id="3.40.50.11180">
    <property type="match status" value="1"/>
</dbReference>
<dbReference type="Gene3D" id="3.40.50.11140">
    <property type="match status" value="1"/>
</dbReference>